<feature type="region of interest" description="Disordered" evidence="4">
    <location>
        <begin position="556"/>
        <end position="855"/>
    </location>
</feature>
<evidence type="ECO:0000256" key="1">
    <source>
        <dbReference type="ARBA" id="ARBA00022737"/>
    </source>
</evidence>
<feature type="compositionally biased region" description="Acidic residues" evidence="4">
    <location>
        <begin position="728"/>
        <end position="740"/>
    </location>
</feature>
<dbReference type="PANTHER" id="PTHR24173:SF74">
    <property type="entry name" value="ANKYRIN REPEAT DOMAIN-CONTAINING PROTEIN 16"/>
    <property type="match status" value="1"/>
</dbReference>
<keyword evidence="1" id="KW-0677">Repeat</keyword>
<dbReference type="InterPro" id="IPR036770">
    <property type="entry name" value="Ankyrin_rpt-contain_sf"/>
</dbReference>
<keyword evidence="2 3" id="KW-0040">ANK repeat</keyword>
<reference evidence="5 6" key="1">
    <citation type="submission" date="2024-01" db="EMBL/GenBank/DDBJ databases">
        <title>Comparative genomics of Cryptococcus and Kwoniella reveals pathogenesis evolution and contrasting modes of karyotype evolution via chromosome fusion or intercentromeric recombination.</title>
        <authorList>
            <person name="Coelho M.A."/>
            <person name="David-Palma M."/>
            <person name="Shea T."/>
            <person name="Bowers K."/>
            <person name="McGinley-Smith S."/>
            <person name="Mohammad A.W."/>
            <person name="Gnirke A."/>
            <person name="Yurkov A.M."/>
            <person name="Nowrousian M."/>
            <person name="Sun S."/>
            <person name="Cuomo C.A."/>
            <person name="Heitman J."/>
        </authorList>
    </citation>
    <scope>NUCLEOTIDE SEQUENCE [LARGE SCALE GENOMIC DNA]</scope>
    <source>
        <strain evidence="5 6">CBS 6074</strain>
    </source>
</reference>
<feature type="compositionally biased region" description="Polar residues" evidence="4">
    <location>
        <begin position="393"/>
        <end position="402"/>
    </location>
</feature>
<dbReference type="SUPFAM" id="SSF48403">
    <property type="entry name" value="Ankyrin repeat"/>
    <property type="match status" value="1"/>
</dbReference>
<feature type="compositionally biased region" description="Basic and acidic residues" evidence="4">
    <location>
        <begin position="748"/>
        <end position="760"/>
    </location>
</feature>
<protein>
    <recommendedName>
        <fullName evidence="7">Ankyrin repeat protein</fullName>
    </recommendedName>
</protein>
<evidence type="ECO:0000256" key="4">
    <source>
        <dbReference type="SAM" id="MobiDB-lite"/>
    </source>
</evidence>
<evidence type="ECO:0000256" key="3">
    <source>
        <dbReference type="PROSITE-ProRule" id="PRU00023"/>
    </source>
</evidence>
<proteinExistence type="predicted"/>
<feature type="compositionally biased region" description="Basic residues" evidence="4">
    <location>
        <begin position="1288"/>
        <end position="1304"/>
    </location>
</feature>
<evidence type="ECO:0000313" key="5">
    <source>
        <dbReference type="EMBL" id="WWC88591.1"/>
    </source>
</evidence>
<feature type="region of interest" description="Disordered" evidence="4">
    <location>
        <begin position="1089"/>
        <end position="1110"/>
    </location>
</feature>
<keyword evidence="6" id="KW-1185">Reference proteome</keyword>
<feature type="region of interest" description="Disordered" evidence="4">
    <location>
        <begin position="1281"/>
        <end position="1304"/>
    </location>
</feature>
<feature type="compositionally biased region" description="Basic residues" evidence="4">
    <location>
        <begin position="472"/>
        <end position="489"/>
    </location>
</feature>
<name>A0AAX4JT28_9TREE</name>
<feature type="compositionally biased region" description="Polar residues" evidence="4">
    <location>
        <begin position="675"/>
        <end position="692"/>
    </location>
</feature>
<feature type="compositionally biased region" description="Polar residues" evidence="4">
    <location>
        <begin position="347"/>
        <end position="384"/>
    </location>
</feature>
<dbReference type="EMBL" id="CP144101">
    <property type="protein sequence ID" value="WWC88591.1"/>
    <property type="molecule type" value="Genomic_DNA"/>
</dbReference>
<evidence type="ECO:0008006" key="7">
    <source>
        <dbReference type="Google" id="ProtNLM"/>
    </source>
</evidence>
<gene>
    <name evidence="5" type="ORF">L201_003503</name>
</gene>
<feature type="region of interest" description="Disordered" evidence="4">
    <location>
        <begin position="1140"/>
        <end position="1166"/>
    </location>
</feature>
<feature type="repeat" description="ANK" evidence="3">
    <location>
        <begin position="136"/>
        <end position="168"/>
    </location>
</feature>
<dbReference type="RefSeq" id="XP_066075354.1">
    <property type="nucleotide sequence ID" value="XM_066219257.1"/>
</dbReference>
<dbReference type="PROSITE" id="PS50297">
    <property type="entry name" value="ANK_REP_REGION"/>
    <property type="match status" value="2"/>
</dbReference>
<feature type="region of interest" description="Disordered" evidence="4">
    <location>
        <begin position="280"/>
        <end position="409"/>
    </location>
</feature>
<dbReference type="PROSITE" id="PS50088">
    <property type="entry name" value="ANK_REPEAT"/>
    <property type="match status" value="2"/>
</dbReference>
<feature type="compositionally biased region" description="Polar residues" evidence="4">
    <location>
        <begin position="303"/>
        <end position="325"/>
    </location>
</feature>
<feature type="region of interest" description="Disordered" evidence="4">
    <location>
        <begin position="523"/>
        <end position="543"/>
    </location>
</feature>
<evidence type="ECO:0000256" key="2">
    <source>
        <dbReference type="ARBA" id="ARBA00023043"/>
    </source>
</evidence>
<feature type="compositionally biased region" description="Low complexity" evidence="4">
    <location>
        <begin position="645"/>
        <end position="668"/>
    </location>
</feature>
<feature type="region of interest" description="Disordered" evidence="4">
    <location>
        <begin position="198"/>
        <end position="236"/>
    </location>
</feature>
<feature type="compositionally biased region" description="Basic and acidic residues" evidence="4">
    <location>
        <begin position="717"/>
        <end position="727"/>
    </location>
</feature>
<feature type="compositionally biased region" description="Low complexity" evidence="4">
    <location>
        <begin position="994"/>
        <end position="1006"/>
    </location>
</feature>
<dbReference type="Gene3D" id="1.25.40.20">
    <property type="entry name" value="Ankyrin repeat-containing domain"/>
    <property type="match status" value="1"/>
</dbReference>
<dbReference type="PANTHER" id="PTHR24173">
    <property type="entry name" value="ANKYRIN REPEAT CONTAINING"/>
    <property type="match status" value="1"/>
</dbReference>
<dbReference type="GeneID" id="91094173"/>
<feature type="compositionally biased region" description="Polar residues" evidence="4">
    <location>
        <begin position="1091"/>
        <end position="1110"/>
    </location>
</feature>
<feature type="compositionally biased region" description="Polar residues" evidence="4">
    <location>
        <begin position="798"/>
        <end position="820"/>
    </location>
</feature>
<sequence>MSLLLSAYHPPLNLLPTLLHSPHVSRPREPRRYTSDLLFAIPLYHQTSSCALPVPNLELHSAAASGNVGLVHYALTHGQPVNSVLHGVLPLHAACSGGSVSVVRMLIENGADVNAPRLPRRYSDGKKGTAPSVGTAGSTPLHFAAANGHAPIVQMLLASGADPTKPDKNGNTAEDLATINGHDDVVRVLHVYHHLRHQDALNDPSNSDKAESSSPPASSSQLPEEETSSVNTRYGWSIGSRKGKERAFSLISTGSEGGGKIKHGLGGLLRRTSKISTGPSAYAFAESPDTPGSEASGPVYEPGSNTVPRFSTISDVSSVNDSLQSPIDMETPGSPSPQKGNDAPLVRTNSEMSGQGSPVSLTRVGSGQSGHSNGTSIILGSPPNSAGLPPQRSRLNSTSSHRPTLPSILEKAVHPGQTFRAVMRHHHDKDNNQSSADSASDSQTHIQDDSSHTSSGGFFRGRRRSHDADSKKHGHGHKQGIKSLFRRGHSPPSRSPSPPMKSEATKPIAAEDLEEGIERLKRASLEMDRQNQSTNTLEDIEDSGIDPSILEAISLNDEDEDTPQIRQMPLSAPVTKTRFFPDGSAITPRIPSSAASSPGERPPNRPRTGSEVIAPSPLANGWAHDDDSDSSLPQAGIRRVKTEIIKSPISSSPLSPANEPTSPTSPGGSRRRSATHSGGLSSPLMTNFTRSLNPPRVNGLGWDDDVDLRKVAASGLIRRESQRRQAEVDNELEAEKEEFYDALGPGFELKDHDIGQPNREDDNDSTPTPHSGMTVNDSTPTADTEDESIGRLRGASVGSMTTDSSRLSTPPASFRMTSMTDDTDDPRNQNRGLPGAGAASTLDGRPRGKSVSSIASTASGMGYSYAQSTSTPPTSLTTPSALSLALVGASGGFPPVPEDEVAPPLNRRTLTQRTISSHAEAKEAVKQNESDIMQLAQLPPSLDSSRSLAEQLAAYGENYAIERQFAEIERRSSGQTPTSFTGRSEDNESFFSAESSNRSYGSSQSSERSRERRGPGSMSQIQPRALSNPLVPLVSVDAPKSSLPSINNIYDKRADAYRKHMAALSAAQPLLPSSTRHAQKRARQRAVSAQEMWQTTGPSNNHRYSRPTSSHSMAANSIMSFATANENLDNEGGYSHIPVVTNPVTGQRPRKTSGGVGVPSHSRTHTAPAPIADILSTRYQGISPPSIITNTTSRYNDNTSKSNSIASSIIPSSVAGGSGSTTNPLGVSPYVSIFSNRYQSKIPLNDDDSDDENDNNREYTVIENDWRGGHIVRPNDLNLLTDNEQNKSKGKWGLKKMSKGLVRK</sequence>
<organism evidence="5 6">
    <name type="scientific">Kwoniella dendrophila CBS 6074</name>
    <dbReference type="NCBI Taxonomy" id="1295534"/>
    <lineage>
        <taxon>Eukaryota</taxon>
        <taxon>Fungi</taxon>
        <taxon>Dikarya</taxon>
        <taxon>Basidiomycota</taxon>
        <taxon>Agaricomycotina</taxon>
        <taxon>Tremellomycetes</taxon>
        <taxon>Tremellales</taxon>
        <taxon>Cryptococcaceae</taxon>
        <taxon>Kwoniella</taxon>
    </lineage>
</organism>
<feature type="region of interest" description="Disordered" evidence="4">
    <location>
        <begin position="967"/>
        <end position="1026"/>
    </location>
</feature>
<accession>A0AAX4JT28</accession>
<feature type="compositionally biased region" description="Low complexity" evidence="4">
    <location>
        <begin position="212"/>
        <end position="222"/>
    </location>
</feature>
<feature type="region of interest" description="Disordered" evidence="4">
    <location>
        <begin position="427"/>
        <end position="508"/>
    </location>
</feature>
<feature type="compositionally biased region" description="Low complexity" evidence="4">
    <location>
        <begin position="432"/>
        <end position="443"/>
    </location>
</feature>
<dbReference type="InterPro" id="IPR002110">
    <property type="entry name" value="Ankyrin_rpt"/>
</dbReference>
<feature type="repeat" description="ANK" evidence="3">
    <location>
        <begin position="86"/>
        <end position="118"/>
    </location>
</feature>
<feature type="compositionally biased region" description="Polar residues" evidence="4">
    <location>
        <begin position="973"/>
        <end position="982"/>
    </location>
</feature>
<dbReference type="SMART" id="SM00248">
    <property type="entry name" value="ANK"/>
    <property type="match status" value="4"/>
</dbReference>
<feature type="compositionally biased region" description="Polar residues" evidence="4">
    <location>
        <begin position="765"/>
        <end position="782"/>
    </location>
</feature>
<evidence type="ECO:0000313" key="6">
    <source>
        <dbReference type="Proteomes" id="UP001355207"/>
    </source>
</evidence>
<dbReference type="Proteomes" id="UP001355207">
    <property type="component" value="Chromosome 4"/>
</dbReference>
<dbReference type="Pfam" id="PF12796">
    <property type="entry name" value="Ank_2"/>
    <property type="match status" value="2"/>
</dbReference>